<protein>
    <submittedName>
        <fullName evidence="3">Beta-lactamase</fullName>
        <ecNumber evidence="3">3.4.16.4</ecNumber>
    </submittedName>
</protein>
<keyword evidence="3" id="KW-0378">Hydrolase</keyword>
<dbReference type="SUPFAM" id="SSF56601">
    <property type="entry name" value="beta-lactamase/transpeptidase-like"/>
    <property type="match status" value="1"/>
</dbReference>
<dbReference type="GO" id="GO:0009002">
    <property type="term" value="F:serine-type D-Ala-D-Ala carboxypeptidase activity"/>
    <property type="evidence" value="ECO:0007669"/>
    <property type="project" value="UniProtKB-EC"/>
</dbReference>
<dbReference type="EC" id="3.4.16.4" evidence="3"/>
<feature type="domain" description="Beta-lactamase-related" evidence="1">
    <location>
        <begin position="43"/>
        <end position="377"/>
    </location>
</feature>
<dbReference type="PATRIC" id="fig|28084.5.peg.3390"/>
<dbReference type="SUPFAM" id="SSF103247">
    <property type="entry name" value="TT1751-like"/>
    <property type="match status" value="1"/>
</dbReference>
<dbReference type="STRING" id="28084.Lche_3123"/>
<dbReference type="RefSeq" id="WP_237761365.1">
    <property type="nucleotide sequence ID" value="NZ_LNXW01000013.1"/>
</dbReference>
<dbReference type="InterPro" id="IPR005180">
    <property type="entry name" value="DUF302"/>
</dbReference>
<sequence>MFPISLNRLVIVTLGLIGTMMPTLGFSGSGRGDFDTVYHGQSVDDLVIQFMKEHNIPGMSLAIVQAPYITRVVGYGLADTQTKRLAATNTVFHIGQLTNAYTAVAIMQLKEDGKLQLDQGLGTYLSDDYIPKNWSTITIRDLLTHSSGLPDYTEASDFDFSKEYTPAQIVALIKDKKLLFTPGTQTSNSATDFFLLGLIIEKTSGMSYQDYVTKNQIERVGLHHTFFISNINTVKNEVNNGTNPFKHSQFLKDPVLINPTEPASGYLDENGTNVPAKPLSWTATFSNSGLIASAEDISTWDIALAGNILVKDPKDREFLYHPVTLKNGKVIPGNSGWFFPGHPGMMEIKGNVPGYSAFLSRFTAPTELVCVTLLANKGDITDLDILGRKVAGAFDTKLAAPMGASWSDTIQSPYSVQETLDRVEAIIKSQGGTVFARIDHSGEAAKAGQKLQATQVLIIGNPAKGTSIMNAKPAMALDLPLRIMATTDSDGQTWLSFTNPVVLAHAYDLHDPQAMVILKQMEAALNKVCQKAVSSH</sequence>
<dbReference type="Pfam" id="PF00144">
    <property type="entry name" value="Beta-lactamase"/>
    <property type="match status" value="1"/>
</dbReference>
<comment type="caution">
    <text evidence="3">The sequence shown here is derived from an EMBL/GenBank/DDBJ whole genome shotgun (WGS) entry which is preliminary data.</text>
</comment>
<evidence type="ECO:0000313" key="4">
    <source>
        <dbReference type="Proteomes" id="UP000054921"/>
    </source>
</evidence>
<dbReference type="Proteomes" id="UP000054921">
    <property type="component" value="Unassembled WGS sequence"/>
</dbReference>
<name>A0A0W0SC24_9GAMM</name>
<keyword evidence="3" id="KW-0645">Protease</keyword>
<evidence type="ECO:0000313" key="3">
    <source>
        <dbReference type="EMBL" id="KTC81103.1"/>
    </source>
</evidence>
<dbReference type="EMBL" id="LNXW01000013">
    <property type="protein sequence ID" value="KTC81103.1"/>
    <property type="molecule type" value="Genomic_DNA"/>
</dbReference>
<dbReference type="AlphaFoldDB" id="A0A0W0SC24"/>
<dbReference type="InterPro" id="IPR050491">
    <property type="entry name" value="AmpC-like"/>
</dbReference>
<proteinExistence type="predicted"/>
<evidence type="ECO:0000259" key="1">
    <source>
        <dbReference type="Pfam" id="PF00144"/>
    </source>
</evidence>
<organism evidence="3 4">
    <name type="scientific">Legionella cherrii</name>
    <dbReference type="NCBI Taxonomy" id="28084"/>
    <lineage>
        <taxon>Bacteria</taxon>
        <taxon>Pseudomonadati</taxon>
        <taxon>Pseudomonadota</taxon>
        <taxon>Gammaproteobacteria</taxon>
        <taxon>Legionellales</taxon>
        <taxon>Legionellaceae</taxon>
        <taxon>Legionella</taxon>
    </lineage>
</organism>
<dbReference type="InterPro" id="IPR035923">
    <property type="entry name" value="TT1751-like_sf"/>
</dbReference>
<dbReference type="Gene3D" id="3.30.310.70">
    <property type="entry name" value="TT1751-like domain"/>
    <property type="match status" value="1"/>
</dbReference>
<keyword evidence="3" id="KW-0121">Carboxypeptidase</keyword>
<dbReference type="Gene3D" id="3.40.710.10">
    <property type="entry name" value="DD-peptidase/beta-lactamase superfamily"/>
    <property type="match status" value="1"/>
</dbReference>
<dbReference type="PANTHER" id="PTHR46825">
    <property type="entry name" value="D-ALANYL-D-ALANINE-CARBOXYPEPTIDASE/ENDOPEPTIDASE AMPH"/>
    <property type="match status" value="1"/>
</dbReference>
<evidence type="ECO:0000259" key="2">
    <source>
        <dbReference type="Pfam" id="PF03625"/>
    </source>
</evidence>
<accession>A0A0W0SC24</accession>
<feature type="domain" description="DUF302" evidence="2">
    <location>
        <begin position="438"/>
        <end position="500"/>
    </location>
</feature>
<dbReference type="PANTHER" id="PTHR46825:SF9">
    <property type="entry name" value="BETA-LACTAMASE-RELATED DOMAIN-CONTAINING PROTEIN"/>
    <property type="match status" value="1"/>
</dbReference>
<dbReference type="InterPro" id="IPR001466">
    <property type="entry name" value="Beta-lactam-related"/>
</dbReference>
<gene>
    <name evidence="3" type="ORF">Lche_3123</name>
</gene>
<dbReference type="CDD" id="cd14797">
    <property type="entry name" value="DUF302"/>
    <property type="match status" value="1"/>
</dbReference>
<dbReference type="InterPro" id="IPR012338">
    <property type="entry name" value="Beta-lactam/transpept-like"/>
</dbReference>
<dbReference type="Pfam" id="PF03625">
    <property type="entry name" value="DUF302"/>
    <property type="match status" value="1"/>
</dbReference>
<reference evidence="3 4" key="1">
    <citation type="submission" date="2015-11" db="EMBL/GenBank/DDBJ databases">
        <title>Genomic analysis of 38 Legionella species identifies large and diverse effector repertoires.</title>
        <authorList>
            <person name="Burstein D."/>
            <person name="Amaro F."/>
            <person name="Zusman T."/>
            <person name="Lifshitz Z."/>
            <person name="Cohen O."/>
            <person name="Gilbert J.A."/>
            <person name="Pupko T."/>
            <person name="Shuman H.A."/>
            <person name="Segal G."/>
        </authorList>
    </citation>
    <scope>NUCLEOTIDE SEQUENCE [LARGE SCALE GENOMIC DNA]</scope>
    <source>
        <strain evidence="3 4">ORW</strain>
    </source>
</reference>